<dbReference type="Pfam" id="PF24904">
    <property type="entry name" value="RVE6"/>
    <property type="match status" value="1"/>
</dbReference>
<organism evidence="9 10">
    <name type="scientific">Elaeis guineensis var. tenera</name>
    <name type="common">Oil palm</name>
    <dbReference type="NCBI Taxonomy" id="51953"/>
    <lineage>
        <taxon>Eukaryota</taxon>
        <taxon>Viridiplantae</taxon>
        <taxon>Streptophyta</taxon>
        <taxon>Embryophyta</taxon>
        <taxon>Tracheophyta</taxon>
        <taxon>Spermatophyta</taxon>
        <taxon>Magnoliopsida</taxon>
        <taxon>Liliopsida</taxon>
        <taxon>Arecaceae</taxon>
        <taxon>Arecoideae</taxon>
        <taxon>Cocoseae</taxon>
        <taxon>Elaeidinae</taxon>
        <taxon>Elaeis</taxon>
    </lineage>
</organism>
<proteinExistence type="predicted"/>
<reference evidence="10" key="1">
    <citation type="submission" date="2025-08" db="UniProtKB">
        <authorList>
            <consortium name="RefSeq"/>
        </authorList>
    </citation>
    <scope>IDENTIFICATION</scope>
</reference>
<dbReference type="InterPro" id="IPR006447">
    <property type="entry name" value="Myb_dom_plants"/>
</dbReference>
<evidence type="ECO:0000256" key="2">
    <source>
        <dbReference type="ARBA" id="ARBA00023015"/>
    </source>
</evidence>
<evidence type="ECO:0000259" key="6">
    <source>
        <dbReference type="PROSITE" id="PS50090"/>
    </source>
</evidence>
<keyword evidence="3" id="KW-0238">DNA-binding</keyword>
<dbReference type="InterPro" id="IPR001005">
    <property type="entry name" value="SANT/Myb"/>
</dbReference>
<dbReference type="PROSITE" id="PS51294">
    <property type="entry name" value="HTH_MYB"/>
    <property type="match status" value="1"/>
</dbReference>
<dbReference type="GO" id="GO:0003677">
    <property type="term" value="F:DNA binding"/>
    <property type="evidence" value="ECO:0007669"/>
    <property type="project" value="UniProtKB-KW"/>
</dbReference>
<evidence type="ECO:0000256" key="3">
    <source>
        <dbReference type="ARBA" id="ARBA00023125"/>
    </source>
</evidence>
<name>A0A6I9R5X8_ELAGV</name>
<accession>A0A6I9R5X8</accession>
<evidence type="ECO:0000259" key="7">
    <source>
        <dbReference type="PROSITE" id="PS51293"/>
    </source>
</evidence>
<feature type="domain" description="HTH myb-type" evidence="8">
    <location>
        <begin position="61"/>
        <end position="115"/>
    </location>
</feature>
<dbReference type="InterPro" id="IPR017930">
    <property type="entry name" value="Myb_dom"/>
</dbReference>
<dbReference type="SMART" id="SM00717">
    <property type="entry name" value="SANT"/>
    <property type="match status" value="1"/>
</dbReference>
<dbReference type="PROSITE" id="PS50090">
    <property type="entry name" value="MYB_LIKE"/>
    <property type="match status" value="1"/>
</dbReference>
<dbReference type="RefSeq" id="XP_010920945.1">
    <property type="nucleotide sequence ID" value="XM_010922643.3"/>
</dbReference>
<evidence type="ECO:0000256" key="4">
    <source>
        <dbReference type="ARBA" id="ARBA00023163"/>
    </source>
</evidence>
<comment type="subcellular location">
    <subcellularLocation>
        <location evidence="1">Nucleus</location>
    </subcellularLocation>
</comment>
<dbReference type="InterPro" id="IPR009057">
    <property type="entry name" value="Homeodomain-like_sf"/>
</dbReference>
<feature type="domain" description="SANT" evidence="7">
    <location>
        <begin position="64"/>
        <end position="115"/>
    </location>
</feature>
<dbReference type="AlphaFoldDB" id="A0A6I9R5X8"/>
<dbReference type="GO" id="GO:0005634">
    <property type="term" value="C:nucleus"/>
    <property type="evidence" value="ECO:0007669"/>
    <property type="project" value="UniProtKB-SubCell"/>
</dbReference>
<dbReference type="FunFam" id="1.10.10.60:FF:000023">
    <property type="entry name" value="protein REVEILLE 6 isoform X1"/>
    <property type="match status" value="1"/>
</dbReference>
<feature type="domain" description="Myb-like" evidence="6">
    <location>
        <begin position="61"/>
        <end position="111"/>
    </location>
</feature>
<gene>
    <name evidence="10" type="primary">LOC105044667</name>
</gene>
<dbReference type="InterPro" id="IPR017884">
    <property type="entry name" value="SANT_dom"/>
</dbReference>
<dbReference type="OrthoDB" id="118550at2759"/>
<dbReference type="CDD" id="cd00167">
    <property type="entry name" value="SANT"/>
    <property type="match status" value="1"/>
</dbReference>
<dbReference type="GO" id="GO:0010468">
    <property type="term" value="P:regulation of gene expression"/>
    <property type="evidence" value="ECO:0007669"/>
    <property type="project" value="UniProtKB-ARBA"/>
</dbReference>
<dbReference type="InParanoid" id="A0A6I9R5X8"/>
<evidence type="ECO:0000259" key="8">
    <source>
        <dbReference type="PROSITE" id="PS51294"/>
    </source>
</evidence>
<dbReference type="Pfam" id="PF00249">
    <property type="entry name" value="Myb_DNA-binding"/>
    <property type="match status" value="1"/>
</dbReference>
<keyword evidence="5" id="KW-0539">Nucleus</keyword>
<keyword evidence="9" id="KW-1185">Reference proteome</keyword>
<evidence type="ECO:0000313" key="10">
    <source>
        <dbReference type="RefSeq" id="XP_010920945.1"/>
    </source>
</evidence>
<dbReference type="PANTHER" id="PTHR12802:SF146">
    <property type="entry name" value="PROTEIN REVEILLE 3"/>
    <property type="match status" value="1"/>
</dbReference>
<evidence type="ECO:0000256" key="5">
    <source>
        <dbReference type="ARBA" id="ARBA00023242"/>
    </source>
</evidence>
<sequence length="335" mass="37899">MAFRRNPTLRLLFYLCFPFFLVFRFFRCFSYPLGNSSSSSLHLRSMAAASGSGKKLRKPYTITKSRDRWTAEEHERFLDALLLFGRDWKKIEDFVGTKTTIQIRSHAQKYFLKVQKIGLGNHVPPPHPKCKVAHPHPQNYTDNFIMPLQASIPCPSASSSLIPACAVWDGPSSVKNYSEANSLTNCYAVPPEVEGDNGLMGKASIHNQNISWIGSSSRSWLTPEATKQKNPQSSYHLVPDFAQVYRFLGGMFDPDITCPVEVYLEKLKQMDPITVKTVMMLMQNLTFNLSSPDFEPLRRWLSTYDANTKTIGVITETAAPAQADRWLLAYDVNSN</sequence>
<dbReference type="Proteomes" id="UP000504607">
    <property type="component" value="Chromosome 5"/>
</dbReference>
<protein>
    <submittedName>
        <fullName evidence="10">Protein REVEILLE 8</fullName>
    </submittedName>
</protein>
<dbReference type="PANTHER" id="PTHR12802">
    <property type="entry name" value="SWI/SNF COMPLEX-RELATED"/>
    <property type="match status" value="1"/>
</dbReference>
<dbReference type="NCBIfam" id="TIGR01557">
    <property type="entry name" value="myb_SHAQKYF"/>
    <property type="match status" value="1"/>
</dbReference>
<keyword evidence="4" id="KW-0804">Transcription</keyword>
<evidence type="ECO:0000256" key="1">
    <source>
        <dbReference type="ARBA" id="ARBA00004123"/>
    </source>
</evidence>
<dbReference type="SUPFAM" id="SSF46689">
    <property type="entry name" value="Homeodomain-like"/>
    <property type="match status" value="1"/>
</dbReference>
<dbReference type="PROSITE" id="PS51293">
    <property type="entry name" value="SANT"/>
    <property type="match status" value="1"/>
</dbReference>
<evidence type="ECO:0000313" key="9">
    <source>
        <dbReference type="Proteomes" id="UP000504607"/>
    </source>
</evidence>
<dbReference type="Gene3D" id="1.10.10.60">
    <property type="entry name" value="Homeodomain-like"/>
    <property type="match status" value="1"/>
</dbReference>
<keyword evidence="2" id="KW-0805">Transcription regulation</keyword>